<organism evidence="2 3">
    <name type="scientific">Salinicola rhizosphaerae</name>
    <dbReference type="NCBI Taxonomy" id="1443141"/>
    <lineage>
        <taxon>Bacteria</taxon>
        <taxon>Pseudomonadati</taxon>
        <taxon>Pseudomonadota</taxon>
        <taxon>Gammaproteobacteria</taxon>
        <taxon>Oceanospirillales</taxon>
        <taxon>Halomonadaceae</taxon>
        <taxon>Salinicola</taxon>
    </lineage>
</organism>
<sequence length="410" mass="46601">MDSILNVETLKLLSSIVGMIGGVLGFFVFIDNYILKFKPRLNISNRLFFRYKTEEKHPTIQGKSLESVILKVEAINRRNKIGRIDDFAIRIYDSRATFPSGFMLYAENVLEQLPSKSSYFGKGEFSSFSPASILGRSTKNIVVEFKPEKYMGVTLKPEGGLKLDLLYYLPKKGWRISGSFMPYYFKGHNEQEDPNGVIEYSLLDNSVARKEAANSLKPPEIGIYKGISGKYIGFYLMKPVWSIRNIATYPLKVFKLIGALVEALFRQITSCCVILPLINLKSKTLPRMQFRPARAHLIEDTEAALKKCRNSIEKIAEKINSKADSKAQITIRDEGSSFNIQRGNLEVKFYKSGDGHIRANDTGGYPQMFTFSMELVEYPFGLRLWKVNNKIMTIRSACIHVMDSFILLAH</sequence>
<name>A0ABQ3DVR0_9GAMM</name>
<keyword evidence="1" id="KW-0812">Transmembrane</keyword>
<dbReference type="Proteomes" id="UP000646745">
    <property type="component" value="Unassembled WGS sequence"/>
</dbReference>
<keyword evidence="1" id="KW-0472">Membrane</keyword>
<protein>
    <submittedName>
        <fullName evidence="2">Uncharacterized protein</fullName>
    </submittedName>
</protein>
<proteinExistence type="predicted"/>
<dbReference type="RefSeq" id="WP_189443711.1">
    <property type="nucleotide sequence ID" value="NZ_BMZI01000002.1"/>
</dbReference>
<evidence type="ECO:0000256" key="1">
    <source>
        <dbReference type="SAM" id="Phobius"/>
    </source>
</evidence>
<keyword evidence="3" id="KW-1185">Reference proteome</keyword>
<keyword evidence="1" id="KW-1133">Transmembrane helix</keyword>
<gene>
    <name evidence="2" type="ORF">GCM10009038_11890</name>
</gene>
<accession>A0ABQ3DVR0</accession>
<reference evidence="3" key="1">
    <citation type="journal article" date="2019" name="Int. J. Syst. Evol. Microbiol.">
        <title>The Global Catalogue of Microorganisms (GCM) 10K type strain sequencing project: providing services to taxonomists for standard genome sequencing and annotation.</title>
        <authorList>
            <consortium name="The Broad Institute Genomics Platform"/>
            <consortium name="The Broad Institute Genome Sequencing Center for Infectious Disease"/>
            <person name="Wu L."/>
            <person name="Ma J."/>
        </authorList>
    </citation>
    <scope>NUCLEOTIDE SEQUENCE [LARGE SCALE GENOMIC DNA]</scope>
    <source>
        <strain evidence="3">KCTC 32998</strain>
    </source>
</reference>
<comment type="caution">
    <text evidence="2">The sequence shown here is derived from an EMBL/GenBank/DDBJ whole genome shotgun (WGS) entry which is preliminary data.</text>
</comment>
<dbReference type="EMBL" id="BMZI01000002">
    <property type="protein sequence ID" value="GHB14995.1"/>
    <property type="molecule type" value="Genomic_DNA"/>
</dbReference>
<feature type="transmembrane region" description="Helical" evidence="1">
    <location>
        <begin position="12"/>
        <end position="35"/>
    </location>
</feature>
<evidence type="ECO:0000313" key="3">
    <source>
        <dbReference type="Proteomes" id="UP000646745"/>
    </source>
</evidence>
<evidence type="ECO:0000313" key="2">
    <source>
        <dbReference type="EMBL" id="GHB14995.1"/>
    </source>
</evidence>